<reference evidence="10" key="2">
    <citation type="submission" date="2021-01" db="EMBL/GenBank/DDBJ databases">
        <authorList>
            <person name="Schikora-Tamarit M.A."/>
        </authorList>
    </citation>
    <scope>NUCLEOTIDE SEQUENCE</scope>
    <source>
        <strain evidence="10">CBS6075</strain>
    </source>
</reference>
<feature type="compositionally biased region" description="Polar residues" evidence="8">
    <location>
        <begin position="664"/>
        <end position="686"/>
    </location>
</feature>
<evidence type="ECO:0000256" key="1">
    <source>
        <dbReference type="ARBA" id="ARBA00008069"/>
    </source>
</evidence>
<dbReference type="GO" id="GO:0030956">
    <property type="term" value="C:glutamyl-tRNA(Gln) amidotransferase complex"/>
    <property type="evidence" value="ECO:0007669"/>
    <property type="project" value="UniProtKB-UniRule"/>
</dbReference>
<dbReference type="GO" id="GO:0005524">
    <property type="term" value="F:ATP binding"/>
    <property type="evidence" value="ECO:0007669"/>
    <property type="project" value="UniProtKB-KW"/>
</dbReference>
<evidence type="ECO:0000256" key="6">
    <source>
        <dbReference type="ARBA" id="ARBA00047407"/>
    </source>
</evidence>
<reference evidence="10" key="1">
    <citation type="journal article" date="2021" name="Open Biol.">
        <title>Shared evolutionary footprints suggest mitochondrial oxidative damage underlies multiple complex I losses in fungi.</title>
        <authorList>
            <person name="Schikora-Tamarit M.A."/>
            <person name="Marcet-Houben M."/>
            <person name="Nosek J."/>
            <person name="Gabaldon T."/>
        </authorList>
    </citation>
    <scope>NUCLEOTIDE SEQUENCE</scope>
    <source>
        <strain evidence="10">CBS6075</strain>
    </source>
</reference>
<dbReference type="AlphaFoldDB" id="A0A9P8PGY0"/>
<evidence type="ECO:0000256" key="8">
    <source>
        <dbReference type="SAM" id="MobiDB-lite"/>
    </source>
</evidence>
<gene>
    <name evidence="7" type="primary">HER2</name>
    <name evidence="10" type="ORF">OGAPHI_000461</name>
</gene>
<accession>A0A9P8PGY0</accession>
<comment type="catalytic activity">
    <reaction evidence="6 7">
        <text>L-glutamyl-tRNA(Gln) + L-glutamine + ATP + H2O = L-glutaminyl-tRNA(Gln) + L-glutamate + ADP + phosphate + H(+)</text>
        <dbReference type="Rhea" id="RHEA:17521"/>
        <dbReference type="Rhea" id="RHEA-COMP:9681"/>
        <dbReference type="Rhea" id="RHEA-COMP:9684"/>
        <dbReference type="ChEBI" id="CHEBI:15377"/>
        <dbReference type="ChEBI" id="CHEBI:15378"/>
        <dbReference type="ChEBI" id="CHEBI:29985"/>
        <dbReference type="ChEBI" id="CHEBI:30616"/>
        <dbReference type="ChEBI" id="CHEBI:43474"/>
        <dbReference type="ChEBI" id="CHEBI:58359"/>
        <dbReference type="ChEBI" id="CHEBI:78520"/>
        <dbReference type="ChEBI" id="CHEBI:78521"/>
        <dbReference type="ChEBI" id="CHEBI:456216"/>
        <dbReference type="EC" id="6.3.5.7"/>
    </reaction>
</comment>
<dbReference type="GO" id="GO:0005739">
    <property type="term" value="C:mitochondrion"/>
    <property type="evidence" value="ECO:0007669"/>
    <property type="project" value="UniProtKB-SubCell"/>
</dbReference>
<dbReference type="OrthoDB" id="421993at2759"/>
<dbReference type="SUPFAM" id="SSF75304">
    <property type="entry name" value="Amidase signature (AS) enzymes"/>
    <property type="match status" value="2"/>
</dbReference>
<comment type="subunit">
    <text evidence="7">Subunit of the heterotrimeric GatFAB amidotransferase (AdT) complex, composed of A, B and F subunits.</text>
</comment>
<dbReference type="InterPro" id="IPR020556">
    <property type="entry name" value="Amidase_CS"/>
</dbReference>
<evidence type="ECO:0000313" key="11">
    <source>
        <dbReference type="Proteomes" id="UP000769157"/>
    </source>
</evidence>
<sequence length="686" mass="75593">MYRLSIFVSHSVAISVETNRGLKAGFSSSNSKPHIALSVVGFDYPKFDIPAAFSDHHVSAHTSPSLGSGSHGDSPINQNSGRLVKMLRQVSSKYNIFTSIGLKERKSVAGGVLANTVAALKDNLTTRDAPTTCSSKILQDYVSPFDSTVARLLTKESTHIVGKTNMDEFGMGNSSLNSNLGPTLNPLYRQSTDIVEYEEKTFWTKGNDINEHTVFENPQSPQYTEHRYLVPRLKDSYQIDPEMRIVGGSSGGSAAAVAADLVDFAIGTDTGGSVRLPSCYTSIYGYKPSYGRISRWGLVSYAQSLDTVGIMSKNLDILSNVFKVLDHHDSSDPTSISETQRSRNETLGAKIKLGVPLEMNLPGLDATIKEKWHSLLQKLQESDNIELHTVSIPSLVSCLPAYYTLVTSEASSNLARFDGIRYGFRSNEQTSQEPEFTTTRSNGFGSEVKRRIILGSYSLSSYGYSSHFMNANGVRKTLINELNNVFKDPHMLDGAANPEGVDFLLCPTATSLPPLVSEYQSIKPVESYMNDVLTVPFSLAGLPVLNIPYGKSIGFQLAGQMGQDYKVLKFAQLMQQLDRKNWTTVAKNSPKSPKMPKLSTMKPQNEYFISMRNTPNRKQMDPLNFCGLVKKYTVFWGPIMRTNPITKSRLLIARRAESKKVNTPKKNSSTPPAVNPTPNSKGQHLK</sequence>
<dbReference type="InterPro" id="IPR004412">
    <property type="entry name" value="GatA"/>
</dbReference>
<dbReference type="Gene3D" id="3.90.1300.10">
    <property type="entry name" value="Amidase signature (AS) domain"/>
    <property type="match status" value="1"/>
</dbReference>
<dbReference type="PROSITE" id="PS00571">
    <property type="entry name" value="AMIDASES"/>
    <property type="match status" value="1"/>
</dbReference>
<dbReference type="Proteomes" id="UP000769157">
    <property type="component" value="Unassembled WGS sequence"/>
</dbReference>
<comment type="function">
    <text evidence="7">Allows the formation of correctly charged Gln-tRNA(Gln) through the transamidation of misacylated Glu-tRNA(Gln) in the mitochondria. The reaction takes place in the presence of glutamine and ATP through an activated gamma-phospho-Glu-tRNA(Gln).</text>
</comment>
<feature type="active site" description="Charge relay system" evidence="7">
    <location>
        <position position="121"/>
    </location>
</feature>
<feature type="region of interest" description="Disordered" evidence="8">
    <location>
        <begin position="656"/>
        <end position="686"/>
    </location>
</feature>
<evidence type="ECO:0000256" key="5">
    <source>
        <dbReference type="ARBA" id="ARBA00022917"/>
    </source>
</evidence>
<name>A0A9P8PGY0_9ASCO</name>
<feature type="domain" description="Amidase" evidence="9">
    <location>
        <begin position="107"/>
        <end position="190"/>
    </location>
</feature>
<evidence type="ECO:0000256" key="3">
    <source>
        <dbReference type="ARBA" id="ARBA00022741"/>
    </source>
</evidence>
<proteinExistence type="inferred from homology"/>
<dbReference type="InterPro" id="IPR036928">
    <property type="entry name" value="AS_sf"/>
</dbReference>
<organism evidence="10 11">
    <name type="scientific">Ogataea philodendri</name>
    <dbReference type="NCBI Taxonomy" id="1378263"/>
    <lineage>
        <taxon>Eukaryota</taxon>
        <taxon>Fungi</taxon>
        <taxon>Dikarya</taxon>
        <taxon>Ascomycota</taxon>
        <taxon>Saccharomycotina</taxon>
        <taxon>Pichiomycetes</taxon>
        <taxon>Pichiales</taxon>
        <taxon>Pichiaceae</taxon>
        <taxon>Ogataea</taxon>
    </lineage>
</organism>
<dbReference type="PANTHER" id="PTHR11895">
    <property type="entry name" value="TRANSAMIDASE"/>
    <property type="match status" value="1"/>
</dbReference>
<evidence type="ECO:0000259" key="9">
    <source>
        <dbReference type="Pfam" id="PF01425"/>
    </source>
</evidence>
<evidence type="ECO:0000256" key="2">
    <source>
        <dbReference type="ARBA" id="ARBA00022598"/>
    </source>
</evidence>
<keyword evidence="4 7" id="KW-0067">ATP-binding</keyword>
<dbReference type="GO" id="GO:0050567">
    <property type="term" value="F:glutaminyl-tRNA synthase (glutamine-hydrolyzing) activity"/>
    <property type="evidence" value="ECO:0007669"/>
    <property type="project" value="UniProtKB-UniRule"/>
</dbReference>
<evidence type="ECO:0000256" key="7">
    <source>
        <dbReference type="HAMAP-Rule" id="MF_03150"/>
    </source>
</evidence>
<keyword evidence="11" id="KW-1185">Reference proteome</keyword>
<dbReference type="EMBL" id="JAEUBE010000055">
    <property type="protein sequence ID" value="KAH3671756.1"/>
    <property type="molecule type" value="Genomic_DNA"/>
</dbReference>
<dbReference type="InterPro" id="IPR023631">
    <property type="entry name" value="Amidase_dom"/>
</dbReference>
<evidence type="ECO:0000256" key="4">
    <source>
        <dbReference type="ARBA" id="ARBA00022840"/>
    </source>
</evidence>
<keyword evidence="5 7" id="KW-0648">Protein biosynthesis</keyword>
<comment type="caution">
    <text evidence="10">The sequence shown here is derived from an EMBL/GenBank/DDBJ whole genome shotgun (WGS) entry which is preliminary data.</text>
</comment>
<keyword evidence="7" id="KW-0496">Mitochondrion</keyword>
<feature type="active site" description="Charge relay system" evidence="7">
    <location>
        <position position="249"/>
    </location>
</feature>
<protein>
    <recommendedName>
        <fullName evidence="7">Glutamyl-tRNA(Gln) amidotransferase subunit A, mitochondrial</fullName>
        <shortName evidence="7">Glu-AdT subunit A</shortName>
        <ecNumber evidence="7">6.3.5.7</ecNumber>
    </recommendedName>
</protein>
<dbReference type="InterPro" id="IPR000120">
    <property type="entry name" value="Amidase"/>
</dbReference>
<evidence type="ECO:0000313" key="10">
    <source>
        <dbReference type="EMBL" id="KAH3671756.1"/>
    </source>
</evidence>
<dbReference type="EC" id="6.3.5.7" evidence="7"/>
<feature type="active site" description="Acyl-ester intermediate" evidence="7">
    <location>
        <position position="273"/>
    </location>
</feature>
<keyword evidence="2 7" id="KW-0436">Ligase</keyword>
<comment type="similarity">
    <text evidence="1 7">Belongs to the amidase family. GatA subfamily.</text>
</comment>
<dbReference type="GO" id="GO:0032543">
    <property type="term" value="P:mitochondrial translation"/>
    <property type="evidence" value="ECO:0007669"/>
    <property type="project" value="UniProtKB-UniRule"/>
</dbReference>
<dbReference type="HAMAP" id="MF_00120">
    <property type="entry name" value="GatA"/>
    <property type="match status" value="1"/>
</dbReference>
<keyword evidence="3 7" id="KW-0547">Nucleotide-binding</keyword>
<dbReference type="GO" id="GO:0070681">
    <property type="term" value="P:glutaminyl-tRNAGln biosynthesis via transamidation"/>
    <property type="evidence" value="ECO:0007669"/>
    <property type="project" value="UniProtKB-UniRule"/>
</dbReference>
<feature type="region of interest" description="Disordered" evidence="8">
    <location>
        <begin position="60"/>
        <end position="79"/>
    </location>
</feature>
<feature type="domain" description="Amidase" evidence="9">
    <location>
        <begin position="244"/>
        <end position="568"/>
    </location>
</feature>
<comment type="subcellular location">
    <subcellularLocation>
        <location evidence="7">Mitochondrion</location>
    </subcellularLocation>
</comment>
<dbReference type="Pfam" id="PF01425">
    <property type="entry name" value="Amidase"/>
    <property type="match status" value="2"/>
</dbReference>
<dbReference type="PANTHER" id="PTHR11895:SF7">
    <property type="entry name" value="GLUTAMYL-TRNA(GLN) AMIDOTRANSFERASE SUBUNIT A, MITOCHONDRIAL"/>
    <property type="match status" value="1"/>
</dbReference>